<feature type="region of interest" description="Disordered" evidence="1">
    <location>
        <begin position="119"/>
        <end position="198"/>
    </location>
</feature>
<gene>
    <name evidence="3" type="ORF">FJT64_002263</name>
</gene>
<sequence length="353" mass="35770">MASDGVPCPSAAEPNGGGGGGGGGGGSEAGSSSSGGSRAAAAAAISSHYEEGYRECLREAMQWMVEHEGFIPGDPICARLMNHLHEHIELVLKGGFPPRPHHMSSNSSAGCYTGNTSGYDGSTSSAAGTASSAAGSSSEGVGGAGSGAQWPGSASNSASPPEMPQSQDLVPMSAPTIESSMSPADAGATSRYPDSEPPQFDQARLYQLLHKSSEAKRAHPPSSSSSRSSEESAGFMYKFKTSMKKRFSADMGDESGPKRCRRPPPPSGDRKPAPAALAAAAAAAARSQQVPVQAELLTAEPHSVVHPVNISVCFCGGRRPPSAPPASDEPPSTSGVSSLRTETVGSDELNSGS</sequence>
<keyword evidence="4" id="KW-1185">Reference proteome</keyword>
<feature type="compositionally biased region" description="Gly residues" evidence="1">
    <location>
        <begin position="15"/>
        <end position="28"/>
    </location>
</feature>
<feature type="compositionally biased region" description="Low complexity" evidence="1">
    <location>
        <begin position="273"/>
        <end position="282"/>
    </location>
</feature>
<dbReference type="EMBL" id="VIIS01000570">
    <property type="protein sequence ID" value="KAF0307438.1"/>
    <property type="molecule type" value="Genomic_DNA"/>
</dbReference>
<feature type="domain" description="Orange" evidence="2">
    <location>
        <begin position="49"/>
        <end position="84"/>
    </location>
</feature>
<feature type="region of interest" description="Disordered" evidence="1">
    <location>
        <begin position="1"/>
        <end position="36"/>
    </location>
</feature>
<feature type="region of interest" description="Disordered" evidence="1">
    <location>
        <begin position="315"/>
        <end position="353"/>
    </location>
</feature>
<feature type="region of interest" description="Disordered" evidence="1">
    <location>
        <begin position="212"/>
        <end position="232"/>
    </location>
</feature>
<evidence type="ECO:0000256" key="1">
    <source>
        <dbReference type="SAM" id="MobiDB-lite"/>
    </source>
</evidence>
<feature type="region of interest" description="Disordered" evidence="1">
    <location>
        <begin position="246"/>
        <end position="282"/>
    </location>
</feature>
<evidence type="ECO:0000259" key="2">
    <source>
        <dbReference type="PROSITE" id="PS51054"/>
    </source>
</evidence>
<evidence type="ECO:0000313" key="3">
    <source>
        <dbReference type="EMBL" id="KAF0307438.1"/>
    </source>
</evidence>
<evidence type="ECO:0000313" key="4">
    <source>
        <dbReference type="Proteomes" id="UP000440578"/>
    </source>
</evidence>
<dbReference type="OrthoDB" id="6371181at2759"/>
<dbReference type="SUPFAM" id="SSF158457">
    <property type="entry name" value="Orange domain-like"/>
    <property type="match status" value="1"/>
</dbReference>
<dbReference type="Pfam" id="PF07527">
    <property type="entry name" value="Hairy_orange"/>
    <property type="match status" value="1"/>
</dbReference>
<organism evidence="3 4">
    <name type="scientific">Amphibalanus amphitrite</name>
    <name type="common">Striped barnacle</name>
    <name type="synonym">Balanus amphitrite</name>
    <dbReference type="NCBI Taxonomy" id="1232801"/>
    <lineage>
        <taxon>Eukaryota</taxon>
        <taxon>Metazoa</taxon>
        <taxon>Ecdysozoa</taxon>
        <taxon>Arthropoda</taxon>
        <taxon>Crustacea</taxon>
        <taxon>Multicrustacea</taxon>
        <taxon>Cirripedia</taxon>
        <taxon>Thoracica</taxon>
        <taxon>Thoracicalcarea</taxon>
        <taxon>Balanomorpha</taxon>
        <taxon>Balanoidea</taxon>
        <taxon>Balanidae</taxon>
        <taxon>Amphibalaninae</taxon>
        <taxon>Amphibalanus</taxon>
    </lineage>
</organism>
<dbReference type="InterPro" id="IPR003650">
    <property type="entry name" value="Orange_dom"/>
</dbReference>
<dbReference type="Gene3D" id="6.10.250.980">
    <property type="match status" value="1"/>
</dbReference>
<dbReference type="GO" id="GO:0006355">
    <property type="term" value="P:regulation of DNA-templated transcription"/>
    <property type="evidence" value="ECO:0007669"/>
    <property type="project" value="InterPro"/>
</dbReference>
<reference evidence="3 4" key="1">
    <citation type="submission" date="2019-07" db="EMBL/GenBank/DDBJ databases">
        <title>Draft genome assembly of a fouling barnacle, Amphibalanus amphitrite (Darwin, 1854): The first reference genome for Thecostraca.</title>
        <authorList>
            <person name="Kim W."/>
        </authorList>
    </citation>
    <scope>NUCLEOTIDE SEQUENCE [LARGE SCALE GENOMIC DNA]</scope>
    <source>
        <strain evidence="3">SNU_AA5</strain>
        <tissue evidence="3">Soma without cirri and trophi</tissue>
    </source>
</reference>
<dbReference type="SMART" id="SM00511">
    <property type="entry name" value="ORANGE"/>
    <property type="match status" value="1"/>
</dbReference>
<proteinExistence type="predicted"/>
<feature type="compositionally biased region" description="Low complexity" evidence="1">
    <location>
        <begin position="119"/>
        <end position="139"/>
    </location>
</feature>
<dbReference type="GO" id="GO:0003677">
    <property type="term" value="F:DNA binding"/>
    <property type="evidence" value="ECO:0007669"/>
    <property type="project" value="InterPro"/>
</dbReference>
<dbReference type="PROSITE" id="PS51054">
    <property type="entry name" value="ORANGE"/>
    <property type="match status" value="1"/>
</dbReference>
<feature type="compositionally biased region" description="Polar residues" evidence="1">
    <location>
        <begin position="156"/>
        <end position="168"/>
    </location>
</feature>
<protein>
    <recommendedName>
        <fullName evidence="2">Orange domain-containing protein</fullName>
    </recommendedName>
</protein>
<dbReference type="Proteomes" id="UP000440578">
    <property type="component" value="Unassembled WGS sequence"/>
</dbReference>
<accession>A0A6A4WYA1</accession>
<dbReference type="AlphaFoldDB" id="A0A6A4WYA1"/>
<name>A0A6A4WYA1_AMPAM</name>
<feature type="compositionally biased region" description="Polar residues" evidence="1">
    <location>
        <begin position="335"/>
        <end position="353"/>
    </location>
</feature>
<comment type="caution">
    <text evidence="3">The sequence shown here is derived from an EMBL/GenBank/DDBJ whole genome shotgun (WGS) entry which is preliminary data.</text>
</comment>